<sequence>MGDNSWQAFGRDNPAGRLLHNIYDNGTMKKRGNKYSSKNIEREIDRKSRGEPGDTRPLPCDESRAKPVQKKKVAVPLVYGQGGGHSEDPLERVPKYGRVDFIQKKKGANAIEAEGGGLFAEREKYRPTFKPGQLKGGEDEKDRLAKLNEFNGKLPKIAAVAPPSPPPAPLSKEEQRQQLMSAIVEEIQEREEFLDAMRGKKNEYEGAVKAEIAERLRELQKLEAMSFDD</sequence>
<reference evidence="2" key="1">
    <citation type="submission" date="2021-01" db="EMBL/GenBank/DDBJ databases">
        <authorList>
            <person name="Corre E."/>
            <person name="Pelletier E."/>
            <person name="Niang G."/>
            <person name="Scheremetjew M."/>
            <person name="Finn R."/>
            <person name="Kale V."/>
            <person name="Holt S."/>
            <person name="Cochrane G."/>
            <person name="Meng A."/>
            <person name="Brown T."/>
            <person name="Cohen L."/>
        </authorList>
    </citation>
    <scope>NUCLEOTIDE SEQUENCE</scope>
    <source>
        <strain evidence="2">NIES-2562</strain>
    </source>
</reference>
<accession>A0A7S3CZR3</accession>
<dbReference type="AlphaFoldDB" id="A0A7S3CZR3"/>
<proteinExistence type="predicted"/>
<dbReference type="Pfam" id="PF05250">
    <property type="entry name" value="UPF0193"/>
    <property type="match status" value="1"/>
</dbReference>
<dbReference type="InterPro" id="IPR007914">
    <property type="entry name" value="UPF0193"/>
</dbReference>
<organism evidence="2">
    <name type="scientific">Palpitomonas bilix</name>
    <dbReference type="NCBI Taxonomy" id="652834"/>
    <lineage>
        <taxon>Eukaryota</taxon>
        <taxon>Eukaryota incertae sedis</taxon>
    </lineage>
</organism>
<evidence type="ECO:0000256" key="1">
    <source>
        <dbReference type="SAM" id="MobiDB-lite"/>
    </source>
</evidence>
<evidence type="ECO:0000313" key="2">
    <source>
        <dbReference type="EMBL" id="CAE0242100.1"/>
    </source>
</evidence>
<dbReference type="PANTHER" id="PTHR28348">
    <property type="entry name" value="UPF0193 PROTEIN EVG1"/>
    <property type="match status" value="1"/>
</dbReference>
<dbReference type="EMBL" id="HBIB01006846">
    <property type="protein sequence ID" value="CAE0242100.1"/>
    <property type="molecule type" value="Transcribed_RNA"/>
</dbReference>
<name>A0A7S3CZR3_9EUKA</name>
<dbReference type="PANTHER" id="PTHR28348:SF1">
    <property type="entry name" value="UPF0193 PROTEIN EVG1"/>
    <property type="match status" value="1"/>
</dbReference>
<protein>
    <submittedName>
        <fullName evidence="2">Uncharacterized protein</fullName>
    </submittedName>
</protein>
<feature type="region of interest" description="Disordered" evidence="1">
    <location>
        <begin position="1"/>
        <end position="70"/>
    </location>
</feature>
<feature type="compositionally biased region" description="Basic and acidic residues" evidence="1">
    <location>
        <begin position="39"/>
        <end position="65"/>
    </location>
</feature>
<gene>
    <name evidence="2" type="ORF">PBIL07802_LOCUS4264</name>
</gene>